<evidence type="ECO:0000256" key="1">
    <source>
        <dbReference type="ARBA" id="ARBA00010746"/>
    </source>
</evidence>
<comment type="similarity">
    <text evidence="1 4">Belongs to the plant dirigent protein family.</text>
</comment>
<evidence type="ECO:0000256" key="4">
    <source>
        <dbReference type="RuleBase" id="RU363099"/>
    </source>
</evidence>
<evidence type="ECO:0000313" key="5">
    <source>
        <dbReference type="EMBL" id="KAK4284006.1"/>
    </source>
</evidence>
<keyword evidence="4" id="KW-0052">Apoplast</keyword>
<proteinExistence type="inferred from homology"/>
<dbReference type="GO" id="GO:0009699">
    <property type="term" value="P:phenylpropanoid biosynthetic process"/>
    <property type="evidence" value="ECO:0007669"/>
    <property type="project" value="UniProtKB-ARBA"/>
</dbReference>
<dbReference type="InterPro" id="IPR044859">
    <property type="entry name" value="Allene_oxi_cyc_Dirigent"/>
</dbReference>
<gene>
    <name evidence="5" type="ORF">QN277_000897</name>
</gene>
<evidence type="ECO:0000313" key="6">
    <source>
        <dbReference type="Proteomes" id="UP001293593"/>
    </source>
</evidence>
<comment type="subunit">
    <text evidence="2 4">Homodimer.</text>
</comment>
<name>A0AAE1N778_9FABA</name>
<evidence type="ECO:0000256" key="2">
    <source>
        <dbReference type="ARBA" id="ARBA00011738"/>
    </source>
</evidence>
<dbReference type="PANTHER" id="PTHR21495">
    <property type="entry name" value="NUCLEOPORIN-RELATED"/>
    <property type="match status" value="1"/>
</dbReference>
<evidence type="ECO:0000256" key="3">
    <source>
        <dbReference type="ARBA" id="ARBA00022525"/>
    </source>
</evidence>
<organism evidence="5 6">
    <name type="scientific">Acacia crassicarpa</name>
    <name type="common">northern wattle</name>
    <dbReference type="NCBI Taxonomy" id="499986"/>
    <lineage>
        <taxon>Eukaryota</taxon>
        <taxon>Viridiplantae</taxon>
        <taxon>Streptophyta</taxon>
        <taxon>Embryophyta</taxon>
        <taxon>Tracheophyta</taxon>
        <taxon>Spermatophyta</taxon>
        <taxon>Magnoliopsida</taxon>
        <taxon>eudicotyledons</taxon>
        <taxon>Gunneridae</taxon>
        <taxon>Pentapetalae</taxon>
        <taxon>rosids</taxon>
        <taxon>fabids</taxon>
        <taxon>Fabales</taxon>
        <taxon>Fabaceae</taxon>
        <taxon>Caesalpinioideae</taxon>
        <taxon>mimosoid clade</taxon>
        <taxon>Acacieae</taxon>
        <taxon>Acacia</taxon>
    </lineage>
</organism>
<dbReference type="AlphaFoldDB" id="A0AAE1N778"/>
<sequence>MGSRIIFCTAFFVATIVVILLALLSPNTSHNKSHSRPLFDMSLYIQKPHLSSASSNTQSPPPLGDDNVAAAFIFHRLLTDGPDNNSKVVGKAEGFIIPTHQFAKSPFNVIYITFETVERSGSLSLKAREAAGDTDEEFRVVGGTGAFAFARGVAVFSRTKMGVDATYYVRFQLQFPNQSPTTPV</sequence>
<reference evidence="5" key="1">
    <citation type="submission" date="2023-10" db="EMBL/GenBank/DDBJ databases">
        <title>Chromosome-level genome of the transformable northern wattle, Acacia crassicarpa.</title>
        <authorList>
            <person name="Massaro I."/>
            <person name="Sinha N.R."/>
            <person name="Poethig S."/>
            <person name="Leichty A.R."/>
        </authorList>
    </citation>
    <scope>NUCLEOTIDE SEQUENCE</scope>
    <source>
        <strain evidence="5">Acra3RX</strain>
        <tissue evidence="5">Leaf</tissue>
    </source>
</reference>
<keyword evidence="3 4" id="KW-0964">Secreted</keyword>
<dbReference type="Pfam" id="PF03018">
    <property type="entry name" value="Dirigent"/>
    <property type="match status" value="1"/>
</dbReference>
<dbReference type="Proteomes" id="UP001293593">
    <property type="component" value="Unassembled WGS sequence"/>
</dbReference>
<keyword evidence="6" id="KW-1185">Reference proteome</keyword>
<dbReference type="GO" id="GO:0048046">
    <property type="term" value="C:apoplast"/>
    <property type="evidence" value="ECO:0007669"/>
    <property type="project" value="UniProtKB-SubCell"/>
</dbReference>
<protein>
    <recommendedName>
        <fullName evidence="4">Dirigent protein</fullName>
    </recommendedName>
</protein>
<dbReference type="Gene3D" id="2.40.480.10">
    <property type="entry name" value="Allene oxide cyclase-like"/>
    <property type="match status" value="1"/>
</dbReference>
<comment type="caution">
    <text evidence="5">The sequence shown here is derived from an EMBL/GenBank/DDBJ whole genome shotgun (WGS) entry which is preliminary data.</text>
</comment>
<comment type="subcellular location">
    <subcellularLocation>
        <location evidence="4">Secreted</location>
        <location evidence="4">Extracellular space</location>
        <location evidence="4">Apoplast</location>
    </subcellularLocation>
</comment>
<dbReference type="EMBL" id="JAWXYG010000001">
    <property type="protein sequence ID" value="KAK4284006.1"/>
    <property type="molecule type" value="Genomic_DNA"/>
</dbReference>
<dbReference type="InterPro" id="IPR004265">
    <property type="entry name" value="Dirigent"/>
</dbReference>
<comment type="function">
    <text evidence="4">Dirigent proteins impart stereoselectivity on the phenoxy radical-coupling reaction, yielding optically active lignans from two molecules of coniferyl alcohol in the biosynthesis of lignans, flavonolignans, and alkaloids and thus plays a central role in plant secondary metabolism.</text>
</comment>
<accession>A0AAE1N778</accession>